<dbReference type="SUPFAM" id="SSF50475">
    <property type="entry name" value="FMN-binding split barrel"/>
    <property type="match status" value="1"/>
</dbReference>
<dbReference type="GO" id="GO:0003677">
    <property type="term" value="F:DNA binding"/>
    <property type="evidence" value="ECO:0007669"/>
    <property type="project" value="InterPro"/>
</dbReference>
<evidence type="ECO:0000256" key="1">
    <source>
        <dbReference type="SAM" id="MobiDB-lite"/>
    </source>
</evidence>
<dbReference type="RefSeq" id="WP_190150567.1">
    <property type="nucleotide sequence ID" value="NZ_BMTL01000015.1"/>
</dbReference>
<protein>
    <recommendedName>
        <fullName evidence="2">HTH cro/C1-type domain-containing protein</fullName>
    </recommendedName>
</protein>
<accession>A0A918FYE2</accession>
<dbReference type="InterPro" id="IPR001387">
    <property type="entry name" value="Cro/C1-type_HTH"/>
</dbReference>
<dbReference type="Gene3D" id="1.10.260.40">
    <property type="entry name" value="lambda repressor-like DNA-binding domains"/>
    <property type="match status" value="1"/>
</dbReference>
<evidence type="ECO:0000259" key="2">
    <source>
        <dbReference type="PROSITE" id="PS50943"/>
    </source>
</evidence>
<name>A0A918FYE2_9ACTN</name>
<feature type="region of interest" description="Disordered" evidence="1">
    <location>
        <begin position="1"/>
        <end position="40"/>
    </location>
</feature>
<dbReference type="AlphaFoldDB" id="A0A918FYE2"/>
<feature type="domain" description="HTH cro/C1-type" evidence="2">
    <location>
        <begin position="22"/>
        <end position="77"/>
    </location>
</feature>
<sequence>MTEPHTTKAPEGAPSGDLGRRLATRRAQLGLTREETAERADMAPGYLRHLEEHPDAAPSQSALLKLAGALETTLLALTGGDADRPPGPGLAGHSPSFTEMSRTECGDLLSSHGVGRLAVSTVHGPVIVPVNYSVVDGTIVFRTAQGATPSLAVGSPVAFEIDRIDDAFSQGWSVLVRGHARMVTDISEAHMLARRAYSTPWAGGRRDVWVRVEPYAVTGRRITV</sequence>
<keyword evidence="4" id="KW-1185">Reference proteome</keyword>
<dbReference type="Pfam" id="PF12900">
    <property type="entry name" value="Pyridox_ox_2"/>
    <property type="match status" value="1"/>
</dbReference>
<dbReference type="InterPro" id="IPR012349">
    <property type="entry name" value="Split_barrel_FMN-bd"/>
</dbReference>
<evidence type="ECO:0000313" key="3">
    <source>
        <dbReference type="EMBL" id="GGR96450.1"/>
    </source>
</evidence>
<dbReference type="EMBL" id="BMTL01000015">
    <property type="protein sequence ID" value="GGR96450.1"/>
    <property type="molecule type" value="Genomic_DNA"/>
</dbReference>
<gene>
    <name evidence="3" type="ORF">GCM10010269_39110</name>
</gene>
<dbReference type="Gene3D" id="2.30.110.10">
    <property type="entry name" value="Electron Transport, Fmn-binding Protein, Chain A"/>
    <property type="match status" value="1"/>
</dbReference>
<reference evidence="3" key="2">
    <citation type="submission" date="2020-09" db="EMBL/GenBank/DDBJ databases">
        <authorList>
            <person name="Sun Q."/>
            <person name="Ohkuma M."/>
        </authorList>
    </citation>
    <scope>NUCLEOTIDE SEQUENCE</scope>
    <source>
        <strain evidence="3">JCM 4386</strain>
    </source>
</reference>
<dbReference type="Pfam" id="PF01381">
    <property type="entry name" value="HTH_3"/>
    <property type="match status" value="1"/>
</dbReference>
<dbReference type="Proteomes" id="UP000606194">
    <property type="component" value="Unassembled WGS sequence"/>
</dbReference>
<dbReference type="PROSITE" id="PS50943">
    <property type="entry name" value="HTH_CROC1"/>
    <property type="match status" value="1"/>
</dbReference>
<dbReference type="InterPro" id="IPR024747">
    <property type="entry name" value="Pyridox_Oxase-rel"/>
</dbReference>
<dbReference type="SMART" id="SM00530">
    <property type="entry name" value="HTH_XRE"/>
    <property type="match status" value="1"/>
</dbReference>
<dbReference type="CDD" id="cd00093">
    <property type="entry name" value="HTH_XRE"/>
    <property type="match status" value="1"/>
</dbReference>
<dbReference type="SUPFAM" id="SSF47413">
    <property type="entry name" value="lambda repressor-like DNA-binding domains"/>
    <property type="match status" value="1"/>
</dbReference>
<organism evidence="3 4">
    <name type="scientific">Streptomyces humidus</name>
    <dbReference type="NCBI Taxonomy" id="52259"/>
    <lineage>
        <taxon>Bacteria</taxon>
        <taxon>Bacillati</taxon>
        <taxon>Actinomycetota</taxon>
        <taxon>Actinomycetes</taxon>
        <taxon>Kitasatosporales</taxon>
        <taxon>Streptomycetaceae</taxon>
        <taxon>Streptomyces</taxon>
    </lineage>
</organism>
<dbReference type="InterPro" id="IPR010982">
    <property type="entry name" value="Lambda_DNA-bd_dom_sf"/>
</dbReference>
<comment type="caution">
    <text evidence="3">The sequence shown here is derived from an EMBL/GenBank/DDBJ whole genome shotgun (WGS) entry which is preliminary data.</text>
</comment>
<evidence type="ECO:0000313" key="4">
    <source>
        <dbReference type="Proteomes" id="UP000606194"/>
    </source>
</evidence>
<proteinExistence type="predicted"/>
<reference evidence="3" key="1">
    <citation type="journal article" date="2014" name="Int. J. Syst. Evol. Microbiol.">
        <title>Complete genome sequence of Corynebacterium casei LMG S-19264T (=DSM 44701T), isolated from a smear-ripened cheese.</title>
        <authorList>
            <consortium name="US DOE Joint Genome Institute (JGI-PGF)"/>
            <person name="Walter F."/>
            <person name="Albersmeier A."/>
            <person name="Kalinowski J."/>
            <person name="Ruckert C."/>
        </authorList>
    </citation>
    <scope>NUCLEOTIDE SEQUENCE</scope>
    <source>
        <strain evidence="3">JCM 4386</strain>
    </source>
</reference>